<protein>
    <submittedName>
        <fullName evidence="1">Uncharacterized protein</fullName>
    </submittedName>
</protein>
<reference evidence="1" key="1">
    <citation type="journal article" date="2014" name="Front. Microbiol.">
        <title>High frequency of phylogenetically diverse reductive dehalogenase-homologous genes in deep subseafloor sedimentary metagenomes.</title>
        <authorList>
            <person name="Kawai M."/>
            <person name="Futagami T."/>
            <person name="Toyoda A."/>
            <person name="Takaki Y."/>
            <person name="Nishi S."/>
            <person name="Hori S."/>
            <person name="Arai W."/>
            <person name="Tsubouchi T."/>
            <person name="Morono Y."/>
            <person name="Uchiyama I."/>
            <person name="Ito T."/>
            <person name="Fujiyama A."/>
            <person name="Inagaki F."/>
            <person name="Takami H."/>
        </authorList>
    </citation>
    <scope>NUCLEOTIDE SEQUENCE</scope>
    <source>
        <strain evidence="1">Expedition CK06-06</strain>
    </source>
</reference>
<sequence>EASTNSNVNLTHLHIDIEYDDETTALDSGFNAGFLDCDIMIQD</sequence>
<proteinExistence type="predicted"/>
<dbReference type="AlphaFoldDB" id="X1QTP1"/>
<evidence type="ECO:0000313" key="1">
    <source>
        <dbReference type="EMBL" id="GAI54270.1"/>
    </source>
</evidence>
<accession>X1QTP1</accession>
<feature type="non-terminal residue" evidence="1">
    <location>
        <position position="1"/>
    </location>
</feature>
<gene>
    <name evidence="1" type="ORF">S06H3_60060</name>
</gene>
<organism evidence="1">
    <name type="scientific">marine sediment metagenome</name>
    <dbReference type="NCBI Taxonomy" id="412755"/>
    <lineage>
        <taxon>unclassified sequences</taxon>
        <taxon>metagenomes</taxon>
        <taxon>ecological metagenomes</taxon>
    </lineage>
</organism>
<name>X1QTP1_9ZZZZ</name>
<comment type="caution">
    <text evidence="1">The sequence shown here is derived from an EMBL/GenBank/DDBJ whole genome shotgun (WGS) entry which is preliminary data.</text>
</comment>
<dbReference type="EMBL" id="BARV01039125">
    <property type="protein sequence ID" value="GAI54270.1"/>
    <property type="molecule type" value="Genomic_DNA"/>
</dbReference>